<dbReference type="SUPFAM" id="SSF46689">
    <property type="entry name" value="Homeodomain-like"/>
    <property type="match status" value="1"/>
</dbReference>
<dbReference type="Proteomes" id="UP000613075">
    <property type="component" value="Unassembled WGS sequence"/>
</dbReference>
<proteinExistence type="predicted"/>
<gene>
    <name evidence="5" type="ORF">IQK56_13870</name>
</gene>
<dbReference type="InterPro" id="IPR009057">
    <property type="entry name" value="Homeodomain-like_sf"/>
</dbReference>
<organism evidence="5 6">
    <name type="scientific">Pseudomonas cyclaminis</name>
    <dbReference type="NCBI Taxonomy" id="2781239"/>
    <lineage>
        <taxon>Bacteria</taxon>
        <taxon>Pseudomonadati</taxon>
        <taxon>Pseudomonadota</taxon>
        <taxon>Gammaproteobacteria</taxon>
        <taxon>Pseudomonadales</taxon>
        <taxon>Pseudomonadaceae</taxon>
        <taxon>Pseudomonas</taxon>
    </lineage>
</organism>
<name>A0ABR9SSM3_9PSED</name>
<sequence>MVVNQNSKPQKNQSEGRQARKQQQTRAGLLEAGYYVMSENGIDAAKIKDITSRADVGFGTFYNYFENKDELASQILDCIINDFGNRSVLATRELAAIDPSLAMPVSIRLIMRAVITDPLWQWWALRPELLANRMRAGFEPFGMQDIHKAIALGLFTLDERDIPSAWALATWMMVAGIHDIVIGQRPPESETFIVDSVMRVFGVAPEVARRISSSQLPEYPPSDIDWGFRLSVDYV</sequence>
<dbReference type="Gene3D" id="1.10.357.10">
    <property type="entry name" value="Tetracycline Repressor, domain 2"/>
    <property type="match status" value="1"/>
</dbReference>
<keyword evidence="1 2" id="KW-0238">DNA-binding</keyword>
<evidence type="ECO:0000256" key="1">
    <source>
        <dbReference type="ARBA" id="ARBA00023125"/>
    </source>
</evidence>
<dbReference type="PANTHER" id="PTHR43479:SF11">
    <property type="entry name" value="ACREF_ENVCD OPERON REPRESSOR-RELATED"/>
    <property type="match status" value="1"/>
</dbReference>
<dbReference type="Pfam" id="PF00440">
    <property type="entry name" value="TetR_N"/>
    <property type="match status" value="1"/>
</dbReference>
<dbReference type="InterPro" id="IPR050624">
    <property type="entry name" value="HTH-type_Tx_Regulator"/>
</dbReference>
<dbReference type="PANTHER" id="PTHR43479">
    <property type="entry name" value="ACREF/ENVCD OPERON REPRESSOR-RELATED"/>
    <property type="match status" value="1"/>
</dbReference>
<dbReference type="PROSITE" id="PS50977">
    <property type="entry name" value="HTH_TETR_2"/>
    <property type="match status" value="1"/>
</dbReference>
<keyword evidence="6" id="KW-1185">Reference proteome</keyword>
<evidence type="ECO:0000313" key="6">
    <source>
        <dbReference type="Proteomes" id="UP000613075"/>
    </source>
</evidence>
<feature type="DNA-binding region" description="H-T-H motif" evidence="2">
    <location>
        <begin position="46"/>
        <end position="65"/>
    </location>
</feature>
<comment type="caution">
    <text evidence="5">The sequence shown here is derived from an EMBL/GenBank/DDBJ whole genome shotgun (WGS) entry which is preliminary data.</text>
</comment>
<feature type="domain" description="HTH tetR-type" evidence="4">
    <location>
        <begin position="23"/>
        <end position="83"/>
    </location>
</feature>
<accession>A0ABR9SSM3</accession>
<dbReference type="InterPro" id="IPR001647">
    <property type="entry name" value="HTH_TetR"/>
</dbReference>
<feature type="region of interest" description="Disordered" evidence="3">
    <location>
        <begin position="1"/>
        <end position="23"/>
    </location>
</feature>
<evidence type="ECO:0000313" key="5">
    <source>
        <dbReference type="EMBL" id="MBE8591935.1"/>
    </source>
</evidence>
<dbReference type="RefSeq" id="WP_193862473.1">
    <property type="nucleotide sequence ID" value="NZ_JADDUM010000099.1"/>
</dbReference>
<evidence type="ECO:0000256" key="3">
    <source>
        <dbReference type="SAM" id="MobiDB-lite"/>
    </source>
</evidence>
<evidence type="ECO:0000259" key="4">
    <source>
        <dbReference type="PROSITE" id="PS50977"/>
    </source>
</evidence>
<dbReference type="EMBL" id="JADDUM010000099">
    <property type="protein sequence ID" value="MBE8591935.1"/>
    <property type="molecule type" value="Genomic_DNA"/>
</dbReference>
<evidence type="ECO:0000256" key="2">
    <source>
        <dbReference type="PROSITE-ProRule" id="PRU00335"/>
    </source>
</evidence>
<dbReference type="PRINTS" id="PR00455">
    <property type="entry name" value="HTHTETR"/>
</dbReference>
<reference evidence="5 6" key="1">
    <citation type="submission" date="2020-10" db="EMBL/GenBank/DDBJ databases">
        <title>The draft genomes of Cyclamen pathogen Pseudomonas sp.</title>
        <authorList>
            <person name="Fujikawa T."/>
            <person name="Sawada H."/>
        </authorList>
    </citation>
    <scope>NUCLEOTIDE SEQUENCE [LARGE SCALE GENOMIC DNA]</scope>
    <source>
        <strain evidence="5 6">MAFF 301449</strain>
    </source>
</reference>
<protein>
    <submittedName>
        <fullName evidence="5">TetR/AcrR family transcriptional regulator</fullName>
    </submittedName>
</protein>